<feature type="coiled-coil region" evidence="2">
    <location>
        <begin position="466"/>
        <end position="510"/>
    </location>
</feature>
<evidence type="ECO:0000313" key="6">
    <source>
        <dbReference type="Proteomes" id="UP001159364"/>
    </source>
</evidence>
<evidence type="ECO:0000259" key="3">
    <source>
        <dbReference type="Pfam" id="PF05667"/>
    </source>
</evidence>
<dbReference type="PANTHER" id="PTHR15668:SF4">
    <property type="entry name" value="COILED-COIL DOMAIN-CONTAINING PROTEIN 22"/>
    <property type="match status" value="1"/>
</dbReference>
<dbReference type="Pfam" id="PF05667">
    <property type="entry name" value="CCDC22_CC"/>
    <property type="match status" value="1"/>
</dbReference>
<keyword evidence="2" id="KW-0175">Coiled coil</keyword>
<gene>
    <name evidence="5" type="ORF">K2173_010569</name>
</gene>
<evidence type="ECO:0008006" key="7">
    <source>
        <dbReference type="Google" id="ProtNLM"/>
    </source>
</evidence>
<evidence type="ECO:0000313" key="5">
    <source>
        <dbReference type="EMBL" id="KAJ8765087.1"/>
    </source>
</evidence>
<keyword evidence="6" id="KW-1185">Reference proteome</keyword>
<dbReference type="InterPro" id="IPR008530">
    <property type="entry name" value="CCDC22"/>
</dbReference>
<proteinExistence type="inferred from homology"/>
<sequence length="514" mass="58825">MEESQEILLSSLKNSGVSIPEDVSAIQDLTPETLVSICTQCLYLIDGTGFSANSLPDLMVDKFKICTDIALAVKRLGYTGDMNYYKLLYASEEDVYKLMRFWVERLSESSDKPTDVSAINAKRKMKEDDSANSVEDWMQKADDGRLGLSNLREKLKDLSVDEVPELFDSEAEDGRLSMPRELTFSADMPTFAVREDCSTGEGNSERSACGNEDAVADRDDIIVQNIASSADQSSKIGHEMGKVRYQEKLLKEELTAKTLELGHLEEEFKLLKAAEEMVFDEQHPLEFYVQELNDQADAKKCRIEDLKSEWNASRKLLEEKKRSLQNSVYEDVPGAQEKLQKLREIELEEQSIFSEICRREEEHSKLSADLEKQPKVPSRASYIERINEITKNSWKQDADMEKILKETRELQLESNSIQERLHRTYAVLDEMIFREAKKDPAGRQAYRLLTSLHEIFEQISEKILTTDRIQREAAEHEKKLAAIASKSLNINKVQADLDVILKENECLERHIQDS</sequence>
<feature type="domain" description="CCDC22 coiled-coil" evidence="3">
    <location>
        <begin position="221"/>
        <end position="485"/>
    </location>
</feature>
<accession>A0AAV8TE02</accession>
<name>A0AAV8TE02_9ROSI</name>
<feature type="coiled-coil region" evidence="2">
    <location>
        <begin position="289"/>
        <end position="327"/>
    </location>
</feature>
<dbReference type="PANTHER" id="PTHR15668">
    <property type="entry name" value="JM1 PROTEIN"/>
    <property type="match status" value="1"/>
</dbReference>
<evidence type="ECO:0000256" key="1">
    <source>
        <dbReference type="ARBA" id="ARBA00006438"/>
    </source>
</evidence>
<feature type="domain" description="CCDC22 N-terminal" evidence="4">
    <location>
        <begin position="1"/>
        <end position="107"/>
    </location>
</feature>
<evidence type="ECO:0000259" key="4">
    <source>
        <dbReference type="Pfam" id="PF21674"/>
    </source>
</evidence>
<dbReference type="AlphaFoldDB" id="A0AAV8TE02"/>
<dbReference type="EMBL" id="JAIWQS010000005">
    <property type="protein sequence ID" value="KAJ8765087.1"/>
    <property type="molecule type" value="Genomic_DNA"/>
</dbReference>
<dbReference type="GO" id="GO:0097602">
    <property type="term" value="F:cullin family protein binding"/>
    <property type="evidence" value="ECO:0007669"/>
    <property type="project" value="TreeGrafter"/>
</dbReference>
<dbReference type="Pfam" id="PF21674">
    <property type="entry name" value="CCDC22_N"/>
    <property type="match status" value="1"/>
</dbReference>
<dbReference type="InterPro" id="IPR048349">
    <property type="entry name" value="CCDC22_N"/>
</dbReference>
<comment type="caution">
    <text evidence="5">The sequence shown here is derived from an EMBL/GenBank/DDBJ whole genome shotgun (WGS) entry which is preliminary data.</text>
</comment>
<reference evidence="5 6" key="1">
    <citation type="submission" date="2021-09" db="EMBL/GenBank/DDBJ databases">
        <title>Genomic insights and catalytic innovation underlie evolution of tropane alkaloids biosynthesis.</title>
        <authorList>
            <person name="Wang Y.-J."/>
            <person name="Tian T."/>
            <person name="Huang J.-P."/>
            <person name="Huang S.-X."/>
        </authorList>
    </citation>
    <scope>NUCLEOTIDE SEQUENCE [LARGE SCALE GENOMIC DNA]</scope>
    <source>
        <strain evidence="5">KIB-2018</strain>
        <tissue evidence="5">Leaf</tissue>
    </source>
</reference>
<dbReference type="InterPro" id="IPR048348">
    <property type="entry name" value="CCDC22_CC"/>
</dbReference>
<protein>
    <recommendedName>
        <fullName evidence="7">Coiled-coil domain-containing protein 22 homolog</fullName>
    </recommendedName>
</protein>
<dbReference type="Proteomes" id="UP001159364">
    <property type="component" value="Linkage Group LG05"/>
</dbReference>
<evidence type="ECO:0000256" key="2">
    <source>
        <dbReference type="SAM" id="Coils"/>
    </source>
</evidence>
<organism evidence="5 6">
    <name type="scientific">Erythroxylum novogranatense</name>
    <dbReference type="NCBI Taxonomy" id="1862640"/>
    <lineage>
        <taxon>Eukaryota</taxon>
        <taxon>Viridiplantae</taxon>
        <taxon>Streptophyta</taxon>
        <taxon>Embryophyta</taxon>
        <taxon>Tracheophyta</taxon>
        <taxon>Spermatophyta</taxon>
        <taxon>Magnoliopsida</taxon>
        <taxon>eudicotyledons</taxon>
        <taxon>Gunneridae</taxon>
        <taxon>Pentapetalae</taxon>
        <taxon>rosids</taxon>
        <taxon>fabids</taxon>
        <taxon>Malpighiales</taxon>
        <taxon>Erythroxylaceae</taxon>
        <taxon>Erythroxylum</taxon>
    </lineage>
</organism>
<dbReference type="GO" id="GO:2000060">
    <property type="term" value="P:positive regulation of ubiquitin-dependent protein catabolic process"/>
    <property type="evidence" value="ECO:0007669"/>
    <property type="project" value="TreeGrafter"/>
</dbReference>
<comment type="similarity">
    <text evidence="1">Belongs to the CCDC22 family.</text>
</comment>